<keyword evidence="1" id="KW-0472">Membrane</keyword>
<evidence type="ECO:0000313" key="3">
    <source>
        <dbReference type="Proteomes" id="UP000554482"/>
    </source>
</evidence>
<keyword evidence="1" id="KW-0812">Transmembrane</keyword>
<protein>
    <submittedName>
        <fullName evidence="2">Uncharacterized protein</fullName>
    </submittedName>
</protein>
<sequence>MYSSIQNSKFWSRRRPLTTGGIFTCEGAYWLAIVLGLDSMEYKNPSLSIIWAWACITILNIWIFKTSPSPKSLIWIERKVGVQAFRGWTRVGPRLDPK</sequence>
<feature type="transmembrane region" description="Helical" evidence="1">
    <location>
        <begin position="46"/>
        <end position="64"/>
    </location>
</feature>
<keyword evidence="3" id="KW-1185">Reference proteome</keyword>
<dbReference type="EMBL" id="JABWDY010027207">
    <property type="protein sequence ID" value="KAF5188092.1"/>
    <property type="molecule type" value="Genomic_DNA"/>
</dbReference>
<accession>A0A7J6VUM5</accession>
<comment type="caution">
    <text evidence="2">The sequence shown here is derived from an EMBL/GenBank/DDBJ whole genome shotgun (WGS) entry which is preliminary data.</text>
</comment>
<reference evidence="2 3" key="1">
    <citation type="submission" date="2020-06" db="EMBL/GenBank/DDBJ databases">
        <title>Transcriptomic and genomic resources for Thalictrum thalictroides and T. hernandezii: Facilitating candidate gene discovery in an emerging model plant lineage.</title>
        <authorList>
            <person name="Arias T."/>
            <person name="Riano-Pachon D.M."/>
            <person name="Di Stilio V.S."/>
        </authorList>
    </citation>
    <scope>NUCLEOTIDE SEQUENCE [LARGE SCALE GENOMIC DNA]</scope>
    <source>
        <strain evidence="3">cv. WT478/WT964</strain>
        <tissue evidence="2">Leaves</tissue>
    </source>
</reference>
<dbReference type="Proteomes" id="UP000554482">
    <property type="component" value="Unassembled WGS sequence"/>
</dbReference>
<keyword evidence="1" id="KW-1133">Transmembrane helix</keyword>
<feature type="transmembrane region" description="Helical" evidence="1">
    <location>
        <begin position="21"/>
        <end position="40"/>
    </location>
</feature>
<organism evidence="2 3">
    <name type="scientific">Thalictrum thalictroides</name>
    <name type="common">Rue-anemone</name>
    <name type="synonym">Anemone thalictroides</name>
    <dbReference type="NCBI Taxonomy" id="46969"/>
    <lineage>
        <taxon>Eukaryota</taxon>
        <taxon>Viridiplantae</taxon>
        <taxon>Streptophyta</taxon>
        <taxon>Embryophyta</taxon>
        <taxon>Tracheophyta</taxon>
        <taxon>Spermatophyta</taxon>
        <taxon>Magnoliopsida</taxon>
        <taxon>Ranunculales</taxon>
        <taxon>Ranunculaceae</taxon>
        <taxon>Thalictroideae</taxon>
        <taxon>Thalictrum</taxon>
    </lineage>
</organism>
<evidence type="ECO:0000256" key="1">
    <source>
        <dbReference type="SAM" id="Phobius"/>
    </source>
</evidence>
<proteinExistence type="predicted"/>
<name>A0A7J6VUM5_THATH</name>
<evidence type="ECO:0000313" key="2">
    <source>
        <dbReference type="EMBL" id="KAF5188092.1"/>
    </source>
</evidence>
<dbReference type="AlphaFoldDB" id="A0A7J6VUM5"/>
<gene>
    <name evidence="2" type="ORF">FRX31_022317</name>
</gene>